<dbReference type="GO" id="GO:0004518">
    <property type="term" value="F:nuclease activity"/>
    <property type="evidence" value="ECO:0007669"/>
    <property type="project" value="UniProtKB-KW"/>
</dbReference>
<dbReference type="Pfam" id="PF13359">
    <property type="entry name" value="DDE_Tnp_4"/>
    <property type="match status" value="1"/>
</dbReference>
<organism evidence="9 10">
    <name type="scientific">Exocentrus adspersus</name>
    <dbReference type="NCBI Taxonomy" id="1586481"/>
    <lineage>
        <taxon>Eukaryota</taxon>
        <taxon>Metazoa</taxon>
        <taxon>Ecdysozoa</taxon>
        <taxon>Arthropoda</taxon>
        <taxon>Hexapoda</taxon>
        <taxon>Insecta</taxon>
        <taxon>Pterygota</taxon>
        <taxon>Neoptera</taxon>
        <taxon>Endopterygota</taxon>
        <taxon>Coleoptera</taxon>
        <taxon>Polyphaga</taxon>
        <taxon>Cucujiformia</taxon>
        <taxon>Chrysomeloidea</taxon>
        <taxon>Cerambycidae</taxon>
        <taxon>Lamiinae</taxon>
        <taxon>Acanthocinini</taxon>
        <taxon>Exocentrus</taxon>
    </lineage>
</organism>
<gene>
    <name evidence="9" type="ORF">NQ315_004995</name>
</gene>
<evidence type="ECO:0000256" key="2">
    <source>
        <dbReference type="ARBA" id="ARBA00004123"/>
    </source>
</evidence>
<dbReference type="EMBL" id="JANEYG010000327">
    <property type="protein sequence ID" value="KAJ8910259.1"/>
    <property type="molecule type" value="Genomic_DNA"/>
</dbReference>
<protein>
    <recommendedName>
        <fullName evidence="8">DDE Tnp4 domain-containing protein</fullName>
    </recommendedName>
</protein>
<keyword evidence="5" id="KW-0479">Metal-binding</keyword>
<accession>A0AAV8V7U9</accession>
<dbReference type="AlphaFoldDB" id="A0AAV8V7U9"/>
<comment type="cofactor">
    <cofactor evidence="1">
        <name>a divalent metal cation</name>
        <dbReference type="ChEBI" id="CHEBI:60240"/>
    </cofactor>
</comment>
<dbReference type="GO" id="GO:0005634">
    <property type="term" value="C:nucleus"/>
    <property type="evidence" value="ECO:0007669"/>
    <property type="project" value="UniProtKB-SubCell"/>
</dbReference>
<evidence type="ECO:0000256" key="1">
    <source>
        <dbReference type="ARBA" id="ARBA00001968"/>
    </source>
</evidence>
<evidence type="ECO:0000313" key="10">
    <source>
        <dbReference type="Proteomes" id="UP001159042"/>
    </source>
</evidence>
<comment type="caution">
    <text evidence="9">The sequence shown here is derived from an EMBL/GenBank/DDBJ whole genome shotgun (WGS) entry which is preliminary data.</text>
</comment>
<evidence type="ECO:0000256" key="5">
    <source>
        <dbReference type="ARBA" id="ARBA00022723"/>
    </source>
</evidence>
<evidence type="ECO:0000259" key="8">
    <source>
        <dbReference type="Pfam" id="PF13359"/>
    </source>
</evidence>
<name>A0AAV8V7U9_9CUCU</name>
<keyword evidence="4" id="KW-0540">Nuclease</keyword>
<keyword evidence="6" id="KW-0378">Hydrolase</keyword>
<evidence type="ECO:0000256" key="3">
    <source>
        <dbReference type="ARBA" id="ARBA00006958"/>
    </source>
</evidence>
<sequence>MDLYDVNAYSSDEKPRRPKVIRHRVNYFEEWNEWDFFCRFRPSKHTVETIVDDIQETISYPIQSVAGDFCGVHKSTASKTIKRVSAAIAALRPRYIFMPSTPEEIRECRQKFYNIARFPRCIGAIDCSHVKIQSPDGNDAEIFRNRKQIFSINVQTVADSDLRIRDIVARWPGSSHEAHIFRNSHLCTAFENGRFGDSLLVGDSGYPIKNYLITPLLQTRNEAENLFNESLIRTTNVVERSYGLWKRRFPALALGLRLKVQTTLNVIVASAVLHNIACDYHEQEPPLNQDQEQAINFINNIGHNEDVVAPRGPPNFTRLNLINNHFARL</sequence>
<feature type="domain" description="DDE Tnp4" evidence="8">
    <location>
        <begin position="125"/>
        <end position="275"/>
    </location>
</feature>
<proteinExistence type="inferred from homology"/>
<dbReference type="InterPro" id="IPR027806">
    <property type="entry name" value="HARBI1_dom"/>
</dbReference>
<evidence type="ECO:0000256" key="7">
    <source>
        <dbReference type="ARBA" id="ARBA00023242"/>
    </source>
</evidence>
<evidence type="ECO:0000313" key="9">
    <source>
        <dbReference type="EMBL" id="KAJ8910259.1"/>
    </source>
</evidence>
<keyword evidence="7" id="KW-0539">Nucleus</keyword>
<comment type="subcellular location">
    <subcellularLocation>
        <location evidence="2">Nucleus</location>
    </subcellularLocation>
</comment>
<dbReference type="PANTHER" id="PTHR22930:SF289">
    <property type="entry name" value="DDE TNP4 DOMAIN-CONTAINING PROTEIN-RELATED"/>
    <property type="match status" value="1"/>
</dbReference>
<evidence type="ECO:0000256" key="6">
    <source>
        <dbReference type="ARBA" id="ARBA00022801"/>
    </source>
</evidence>
<dbReference type="GO" id="GO:0016787">
    <property type="term" value="F:hydrolase activity"/>
    <property type="evidence" value="ECO:0007669"/>
    <property type="project" value="UniProtKB-KW"/>
</dbReference>
<dbReference type="PANTHER" id="PTHR22930">
    <property type="match status" value="1"/>
</dbReference>
<comment type="similarity">
    <text evidence="3">Belongs to the HARBI1 family.</text>
</comment>
<dbReference type="GO" id="GO:0046872">
    <property type="term" value="F:metal ion binding"/>
    <property type="evidence" value="ECO:0007669"/>
    <property type="project" value="UniProtKB-KW"/>
</dbReference>
<dbReference type="Proteomes" id="UP001159042">
    <property type="component" value="Unassembled WGS sequence"/>
</dbReference>
<evidence type="ECO:0000256" key="4">
    <source>
        <dbReference type="ARBA" id="ARBA00022722"/>
    </source>
</evidence>
<reference evidence="9 10" key="1">
    <citation type="journal article" date="2023" name="Insect Mol. Biol.">
        <title>Genome sequencing provides insights into the evolution of gene families encoding plant cell wall-degrading enzymes in longhorned beetles.</title>
        <authorList>
            <person name="Shin N.R."/>
            <person name="Okamura Y."/>
            <person name="Kirsch R."/>
            <person name="Pauchet Y."/>
        </authorList>
    </citation>
    <scope>NUCLEOTIDE SEQUENCE [LARGE SCALE GENOMIC DNA]</scope>
    <source>
        <strain evidence="9">EAD_L_NR</strain>
    </source>
</reference>
<dbReference type="InterPro" id="IPR045249">
    <property type="entry name" value="HARBI1-like"/>
</dbReference>
<keyword evidence="10" id="KW-1185">Reference proteome</keyword>